<dbReference type="OrthoDB" id="3366659at2759"/>
<gene>
    <name evidence="3" type="ORF">GLOTRDRAFT_126778</name>
</gene>
<keyword evidence="1" id="KW-0175">Coiled coil</keyword>
<evidence type="ECO:0000313" key="4">
    <source>
        <dbReference type="Proteomes" id="UP000030669"/>
    </source>
</evidence>
<dbReference type="AlphaFoldDB" id="S7QGH6"/>
<sequence length="247" mass="27492">MFVSTSAATAATFTGLYGAFSRRIAHPGLLAGSAALNSGLAAAVFFSAREYVISPLLLSTMTGKQCDRRRRELETRRLSKSTGEPVPSGREQLSWSDMRSHKMLDTTLSGAFTGGILNAWKRGRAGVLPGITTGTILCGLLQLGYNEFFVQRLKYISRRLRESETTGSQPPVQAPRPTETLLPRDDPGPSEPRQSFSERILGLFGFSKIPDDVFLERLRQERDAYLRRIRRLEAQIEEDKRQKPSEA</sequence>
<dbReference type="OMA" id="CMFLQLA"/>
<reference evidence="3 4" key="1">
    <citation type="journal article" date="2012" name="Science">
        <title>The Paleozoic origin of enzymatic lignin decomposition reconstructed from 31 fungal genomes.</title>
        <authorList>
            <person name="Floudas D."/>
            <person name="Binder M."/>
            <person name="Riley R."/>
            <person name="Barry K."/>
            <person name="Blanchette R.A."/>
            <person name="Henrissat B."/>
            <person name="Martinez A.T."/>
            <person name="Otillar R."/>
            <person name="Spatafora J.W."/>
            <person name="Yadav J.S."/>
            <person name="Aerts A."/>
            <person name="Benoit I."/>
            <person name="Boyd A."/>
            <person name="Carlson A."/>
            <person name="Copeland A."/>
            <person name="Coutinho P.M."/>
            <person name="de Vries R.P."/>
            <person name="Ferreira P."/>
            <person name="Findley K."/>
            <person name="Foster B."/>
            <person name="Gaskell J."/>
            <person name="Glotzer D."/>
            <person name="Gorecki P."/>
            <person name="Heitman J."/>
            <person name="Hesse C."/>
            <person name="Hori C."/>
            <person name="Igarashi K."/>
            <person name="Jurgens J.A."/>
            <person name="Kallen N."/>
            <person name="Kersten P."/>
            <person name="Kohler A."/>
            <person name="Kuees U."/>
            <person name="Kumar T.K.A."/>
            <person name="Kuo A."/>
            <person name="LaButti K."/>
            <person name="Larrondo L.F."/>
            <person name="Lindquist E."/>
            <person name="Ling A."/>
            <person name="Lombard V."/>
            <person name="Lucas S."/>
            <person name="Lundell T."/>
            <person name="Martin R."/>
            <person name="McLaughlin D.J."/>
            <person name="Morgenstern I."/>
            <person name="Morin E."/>
            <person name="Murat C."/>
            <person name="Nagy L.G."/>
            <person name="Nolan M."/>
            <person name="Ohm R.A."/>
            <person name="Patyshakuliyeva A."/>
            <person name="Rokas A."/>
            <person name="Ruiz-Duenas F.J."/>
            <person name="Sabat G."/>
            <person name="Salamov A."/>
            <person name="Samejima M."/>
            <person name="Schmutz J."/>
            <person name="Slot J.C."/>
            <person name="St John F."/>
            <person name="Stenlid J."/>
            <person name="Sun H."/>
            <person name="Sun S."/>
            <person name="Syed K."/>
            <person name="Tsang A."/>
            <person name="Wiebenga A."/>
            <person name="Young D."/>
            <person name="Pisabarro A."/>
            <person name="Eastwood D.C."/>
            <person name="Martin F."/>
            <person name="Cullen D."/>
            <person name="Grigoriev I.V."/>
            <person name="Hibbett D.S."/>
        </authorList>
    </citation>
    <scope>NUCLEOTIDE SEQUENCE [LARGE SCALE GENOMIC DNA]</scope>
    <source>
        <strain evidence="3 4">ATCC 11539</strain>
    </source>
</reference>
<name>S7QGH6_GLOTA</name>
<dbReference type="KEGG" id="gtr:GLOTRDRAFT_126778"/>
<organism evidence="3 4">
    <name type="scientific">Gloeophyllum trabeum (strain ATCC 11539 / FP-39264 / Madison 617)</name>
    <name type="common">Brown rot fungus</name>
    <dbReference type="NCBI Taxonomy" id="670483"/>
    <lineage>
        <taxon>Eukaryota</taxon>
        <taxon>Fungi</taxon>
        <taxon>Dikarya</taxon>
        <taxon>Basidiomycota</taxon>
        <taxon>Agaricomycotina</taxon>
        <taxon>Agaricomycetes</taxon>
        <taxon>Gloeophyllales</taxon>
        <taxon>Gloeophyllaceae</taxon>
        <taxon>Gloeophyllum</taxon>
    </lineage>
</organism>
<feature type="region of interest" description="Disordered" evidence="2">
    <location>
        <begin position="69"/>
        <end position="93"/>
    </location>
</feature>
<dbReference type="STRING" id="670483.S7QGH6"/>
<evidence type="ECO:0000313" key="3">
    <source>
        <dbReference type="EMBL" id="EPQ58288.1"/>
    </source>
</evidence>
<dbReference type="PANTHER" id="PTHR41390">
    <property type="entry name" value="CHROMOSOME 7, WHOLE GENOME SHOTGUN SEQUENCE"/>
    <property type="match status" value="1"/>
</dbReference>
<dbReference type="eggNOG" id="ENOG502SBMI">
    <property type="taxonomic scope" value="Eukaryota"/>
</dbReference>
<dbReference type="EMBL" id="KB469298">
    <property type="protein sequence ID" value="EPQ58288.1"/>
    <property type="molecule type" value="Genomic_DNA"/>
</dbReference>
<proteinExistence type="predicted"/>
<dbReference type="HOGENOM" id="CLU_083703_0_0_1"/>
<accession>S7QGH6</accession>
<evidence type="ECO:0000256" key="1">
    <source>
        <dbReference type="SAM" id="Coils"/>
    </source>
</evidence>
<evidence type="ECO:0000256" key="2">
    <source>
        <dbReference type="SAM" id="MobiDB-lite"/>
    </source>
</evidence>
<dbReference type="RefSeq" id="XP_007863513.1">
    <property type="nucleotide sequence ID" value="XM_007865322.1"/>
</dbReference>
<dbReference type="Proteomes" id="UP000030669">
    <property type="component" value="Unassembled WGS sequence"/>
</dbReference>
<feature type="region of interest" description="Disordered" evidence="2">
    <location>
        <begin position="161"/>
        <end position="194"/>
    </location>
</feature>
<dbReference type="PANTHER" id="PTHR41390:SF1">
    <property type="entry name" value="NADH-UBIQUINONE OXIDOREDUCTASE 213 KDA SUBUNIT"/>
    <property type="match status" value="1"/>
</dbReference>
<protein>
    <submittedName>
        <fullName evidence="3">Uncharacterized protein</fullName>
    </submittedName>
</protein>
<feature type="coiled-coil region" evidence="1">
    <location>
        <begin position="215"/>
        <end position="242"/>
    </location>
</feature>
<dbReference type="GeneID" id="19301439"/>
<keyword evidence="4" id="KW-1185">Reference proteome</keyword>